<reference evidence="1 2" key="1">
    <citation type="journal article" date="2019" name="Sci. Rep.">
        <title>Orb-weaving spider Araneus ventricosus genome elucidates the spidroin gene catalogue.</title>
        <authorList>
            <person name="Kono N."/>
            <person name="Nakamura H."/>
            <person name="Ohtoshi R."/>
            <person name="Moran D.A.P."/>
            <person name="Shinohara A."/>
            <person name="Yoshida Y."/>
            <person name="Fujiwara M."/>
            <person name="Mori M."/>
            <person name="Tomita M."/>
            <person name="Arakawa K."/>
        </authorList>
    </citation>
    <scope>NUCLEOTIDE SEQUENCE [LARGE SCALE GENOMIC DNA]</scope>
</reference>
<organism evidence="1 2">
    <name type="scientific">Araneus ventricosus</name>
    <name type="common">Orbweaver spider</name>
    <name type="synonym">Epeira ventricosa</name>
    <dbReference type="NCBI Taxonomy" id="182803"/>
    <lineage>
        <taxon>Eukaryota</taxon>
        <taxon>Metazoa</taxon>
        <taxon>Ecdysozoa</taxon>
        <taxon>Arthropoda</taxon>
        <taxon>Chelicerata</taxon>
        <taxon>Arachnida</taxon>
        <taxon>Araneae</taxon>
        <taxon>Araneomorphae</taxon>
        <taxon>Entelegynae</taxon>
        <taxon>Araneoidea</taxon>
        <taxon>Araneidae</taxon>
        <taxon>Araneus</taxon>
    </lineage>
</organism>
<accession>A0A4Y2IYN1</accession>
<proteinExistence type="predicted"/>
<evidence type="ECO:0000313" key="1">
    <source>
        <dbReference type="EMBL" id="GBM81962.1"/>
    </source>
</evidence>
<comment type="caution">
    <text evidence="1">The sequence shown here is derived from an EMBL/GenBank/DDBJ whole genome shotgun (WGS) entry which is preliminary data.</text>
</comment>
<protein>
    <submittedName>
        <fullName evidence="1">Uncharacterized protein</fullName>
    </submittedName>
</protein>
<gene>
    <name evidence="1" type="ORF">AVEN_62384_1</name>
</gene>
<evidence type="ECO:0000313" key="2">
    <source>
        <dbReference type="Proteomes" id="UP000499080"/>
    </source>
</evidence>
<keyword evidence="2" id="KW-1185">Reference proteome</keyword>
<name>A0A4Y2IYN1_ARAVE</name>
<sequence>MSNQPVRVPYRHQARGRGAAFCLLNMPHVHSTGTGALMASGTGRSGVLSIKQTFLHSSVWRHSRHWSHGQLPGLRVASVFYTWDIGGRSGVSTLKSAAVESSSTVVVRTSQ</sequence>
<dbReference type="AlphaFoldDB" id="A0A4Y2IYN1"/>
<dbReference type="EMBL" id="BGPR01002978">
    <property type="protein sequence ID" value="GBM81962.1"/>
    <property type="molecule type" value="Genomic_DNA"/>
</dbReference>
<dbReference type="Proteomes" id="UP000499080">
    <property type="component" value="Unassembled WGS sequence"/>
</dbReference>